<dbReference type="EMBL" id="JAHCDA010000003">
    <property type="protein sequence ID" value="MBS7812365.1"/>
    <property type="molecule type" value="Genomic_DNA"/>
</dbReference>
<sequence length="81" mass="8842">MQLTSIATLLALKAGTTFEAGRPLPLVTDEPIAFVVTKVDDEKKLVLVDAYLFGIWLGRWKGDSAGSTGIRWTHLNEVMAP</sequence>
<proteinExistence type="predicted"/>
<name>A0ABS5QF91_9PROT</name>
<keyword evidence="2" id="KW-1185">Reference proteome</keyword>
<dbReference type="RefSeq" id="WP_213671073.1">
    <property type="nucleotide sequence ID" value="NZ_JAHCDA010000003.1"/>
</dbReference>
<reference evidence="1 2" key="1">
    <citation type="submission" date="2021-05" db="EMBL/GenBank/DDBJ databases">
        <title>Roseococcus sp. XZZS9, whole genome shotgun sequencing project.</title>
        <authorList>
            <person name="Zhao G."/>
            <person name="Shen L."/>
        </authorList>
    </citation>
    <scope>NUCLEOTIDE SEQUENCE [LARGE SCALE GENOMIC DNA]</scope>
    <source>
        <strain evidence="1 2">XZZS9</strain>
    </source>
</reference>
<dbReference type="Proteomes" id="UP000766336">
    <property type="component" value="Unassembled WGS sequence"/>
</dbReference>
<organism evidence="1 2">
    <name type="scientific">Roseococcus pinisoli</name>
    <dbReference type="NCBI Taxonomy" id="2835040"/>
    <lineage>
        <taxon>Bacteria</taxon>
        <taxon>Pseudomonadati</taxon>
        <taxon>Pseudomonadota</taxon>
        <taxon>Alphaproteobacteria</taxon>
        <taxon>Acetobacterales</taxon>
        <taxon>Roseomonadaceae</taxon>
        <taxon>Roseococcus</taxon>
    </lineage>
</organism>
<protein>
    <submittedName>
        <fullName evidence="1">Uncharacterized protein</fullName>
    </submittedName>
</protein>
<gene>
    <name evidence="1" type="ORF">KHU32_15550</name>
</gene>
<accession>A0ABS5QF91</accession>
<evidence type="ECO:0000313" key="2">
    <source>
        <dbReference type="Proteomes" id="UP000766336"/>
    </source>
</evidence>
<comment type="caution">
    <text evidence="1">The sequence shown here is derived from an EMBL/GenBank/DDBJ whole genome shotgun (WGS) entry which is preliminary data.</text>
</comment>
<evidence type="ECO:0000313" key="1">
    <source>
        <dbReference type="EMBL" id="MBS7812365.1"/>
    </source>
</evidence>